<dbReference type="InterPro" id="IPR015422">
    <property type="entry name" value="PyrdxlP-dep_Trfase_small"/>
</dbReference>
<dbReference type="GO" id="GO:0030170">
    <property type="term" value="F:pyridoxal phosphate binding"/>
    <property type="evidence" value="ECO:0007669"/>
    <property type="project" value="TreeGrafter"/>
</dbReference>
<dbReference type="GO" id="GO:0008483">
    <property type="term" value="F:transaminase activity"/>
    <property type="evidence" value="ECO:0007669"/>
    <property type="project" value="TreeGrafter"/>
</dbReference>
<dbReference type="CDD" id="cd00616">
    <property type="entry name" value="AHBA_syn"/>
    <property type="match status" value="1"/>
</dbReference>
<evidence type="ECO:0000313" key="1">
    <source>
        <dbReference type="EMBL" id="SVA00225.1"/>
    </source>
</evidence>
<protein>
    <submittedName>
        <fullName evidence="1">Uncharacterized protein</fullName>
    </submittedName>
</protein>
<sequence length="366" mass="41739">MYDLAKHFSYNRKEILGKIKSVLHKGILELGSEVEQFEENFSKYCKVKYCVSVSSGSMALLLSLKSLDLTPKDEVITVANSDIPTSHAITLCGAKIRWVDVDESSFNINVKEIIKNINHNTKAILPVHLFGNPSKMDQVCKIAKKHKLIVVEDACLAAGSMYKNKKIGSIGDITVFSTNPGKVLDGIGHGGIITTNSKKIFLKLKQLRDYGRSKRPGKWPVKSEIIGFNSKLSAIDAAVLNIRLKYLDWYIKKRNNNAELYKYLLNSENIQFQETYKDSISAWRNFSIRIKNRNYIYNELYKKKLNIKLNYLPPNHKDQCYSHIKRIPKLPVTEKICSEIINLPSHPYMSENEIKNISKAILKLVD</sequence>
<gene>
    <name evidence="1" type="ORF">METZ01_LOCUS53079</name>
</gene>
<reference evidence="1" key="1">
    <citation type="submission" date="2018-05" db="EMBL/GenBank/DDBJ databases">
        <authorList>
            <person name="Lanie J.A."/>
            <person name="Ng W.-L."/>
            <person name="Kazmierczak K.M."/>
            <person name="Andrzejewski T.M."/>
            <person name="Davidsen T.M."/>
            <person name="Wayne K.J."/>
            <person name="Tettelin H."/>
            <person name="Glass J.I."/>
            <person name="Rusch D."/>
            <person name="Podicherti R."/>
            <person name="Tsui H.-C.T."/>
            <person name="Winkler M.E."/>
        </authorList>
    </citation>
    <scope>NUCLEOTIDE SEQUENCE</scope>
</reference>
<dbReference type="PANTHER" id="PTHR30244">
    <property type="entry name" value="TRANSAMINASE"/>
    <property type="match status" value="1"/>
</dbReference>
<dbReference type="GO" id="GO:0000271">
    <property type="term" value="P:polysaccharide biosynthetic process"/>
    <property type="evidence" value="ECO:0007669"/>
    <property type="project" value="TreeGrafter"/>
</dbReference>
<accession>A0A381S801</accession>
<name>A0A381S801_9ZZZZ</name>
<dbReference type="AlphaFoldDB" id="A0A381S801"/>
<dbReference type="PANTHER" id="PTHR30244:SF34">
    <property type="entry name" value="DTDP-4-AMINO-4,6-DIDEOXYGALACTOSE TRANSAMINASE"/>
    <property type="match status" value="1"/>
</dbReference>
<dbReference type="Gene3D" id="3.40.640.10">
    <property type="entry name" value="Type I PLP-dependent aspartate aminotransferase-like (Major domain)"/>
    <property type="match status" value="1"/>
</dbReference>
<dbReference type="Gene3D" id="3.90.1150.10">
    <property type="entry name" value="Aspartate Aminotransferase, domain 1"/>
    <property type="match status" value="1"/>
</dbReference>
<dbReference type="InterPro" id="IPR015421">
    <property type="entry name" value="PyrdxlP-dep_Trfase_major"/>
</dbReference>
<dbReference type="EMBL" id="UINC01002779">
    <property type="protein sequence ID" value="SVA00225.1"/>
    <property type="molecule type" value="Genomic_DNA"/>
</dbReference>
<dbReference type="InterPro" id="IPR015424">
    <property type="entry name" value="PyrdxlP-dep_Trfase"/>
</dbReference>
<dbReference type="PIRSF" id="PIRSF000390">
    <property type="entry name" value="PLP_StrS"/>
    <property type="match status" value="1"/>
</dbReference>
<dbReference type="Pfam" id="PF01041">
    <property type="entry name" value="DegT_DnrJ_EryC1"/>
    <property type="match status" value="1"/>
</dbReference>
<dbReference type="InterPro" id="IPR000653">
    <property type="entry name" value="DegT/StrS_aminotransferase"/>
</dbReference>
<proteinExistence type="predicted"/>
<organism evidence="1">
    <name type="scientific">marine metagenome</name>
    <dbReference type="NCBI Taxonomy" id="408172"/>
    <lineage>
        <taxon>unclassified sequences</taxon>
        <taxon>metagenomes</taxon>
        <taxon>ecological metagenomes</taxon>
    </lineage>
</organism>
<dbReference type="SUPFAM" id="SSF53383">
    <property type="entry name" value="PLP-dependent transferases"/>
    <property type="match status" value="1"/>
</dbReference>